<evidence type="ECO:0000256" key="6">
    <source>
        <dbReference type="SAM" id="MobiDB-lite"/>
    </source>
</evidence>
<organism evidence="10 11">
    <name type="scientific">Streptomyces capitiformicae</name>
    <dbReference type="NCBI Taxonomy" id="2014920"/>
    <lineage>
        <taxon>Bacteria</taxon>
        <taxon>Bacillati</taxon>
        <taxon>Actinomycetota</taxon>
        <taxon>Actinomycetes</taxon>
        <taxon>Kitasatosporales</taxon>
        <taxon>Streptomycetaceae</taxon>
        <taxon>Streptomyces</taxon>
    </lineage>
</organism>
<dbReference type="Proteomes" id="UP000603227">
    <property type="component" value="Unassembled WGS sequence"/>
</dbReference>
<reference evidence="10" key="2">
    <citation type="submission" date="2020-09" db="EMBL/GenBank/DDBJ databases">
        <authorList>
            <person name="Sun Q."/>
            <person name="Zhou Y."/>
        </authorList>
    </citation>
    <scope>NUCLEOTIDE SEQUENCE</scope>
    <source>
        <strain evidence="10">CGMCC 4.7403</strain>
    </source>
</reference>
<proteinExistence type="inferred from homology"/>
<sequence length="388" mass="39172">MRRTAVAVAASLIGLTASASASGTATAAPRAAETVPQSWEYSALNLAQAHRAAQGEGVTVAVLDSGVEAGHPALAGKVTTGPDYVEDGLQPGDPKWGDHGTAMASDVLKVAPKAEILSIRITSDKDEDGFYRGTSRIARGIDYAIEHGADVISMSIGGELLGDSYDEDEADALGRAAQAGVPVLASAGNSGDEFNDAQYPAGYPGVIAVAALQQSGTRAEFSTVRTYNSVAAPGVAIMSAKNTGGYEAINGTSPATALSAGVVALMKSANGDLTSAQVRSILTRTARHASSGPSPLDGYGMIDAAAAVESSAKPPADRTEPIAHKGKEHLATPDGTPKTQHPPLDTELVAIGGAAAAVGLVMVIGALLSARAARRRGTRARAQQAGQG</sequence>
<feature type="chain" id="PRO_5038380094" evidence="8">
    <location>
        <begin position="22"/>
        <end position="388"/>
    </location>
</feature>
<dbReference type="InterPro" id="IPR015500">
    <property type="entry name" value="Peptidase_S8_subtilisin-rel"/>
</dbReference>
<keyword evidence="7" id="KW-0472">Membrane</keyword>
<feature type="domain" description="Peptidase S8/S53" evidence="9">
    <location>
        <begin position="55"/>
        <end position="300"/>
    </location>
</feature>
<dbReference type="Gene3D" id="3.40.50.200">
    <property type="entry name" value="Peptidase S8/S53 domain"/>
    <property type="match status" value="1"/>
</dbReference>
<gene>
    <name evidence="10" type="ORF">GCM10017771_34710</name>
</gene>
<evidence type="ECO:0000256" key="7">
    <source>
        <dbReference type="SAM" id="Phobius"/>
    </source>
</evidence>
<dbReference type="InterPro" id="IPR036852">
    <property type="entry name" value="Peptidase_S8/S53_dom_sf"/>
</dbReference>
<keyword evidence="7" id="KW-0812">Transmembrane</keyword>
<protein>
    <submittedName>
        <fullName evidence="10">Type VII secretion-associated serine protease</fullName>
    </submittedName>
</protein>
<keyword evidence="3 5" id="KW-0378">Hydrolase</keyword>
<evidence type="ECO:0000256" key="2">
    <source>
        <dbReference type="ARBA" id="ARBA00022670"/>
    </source>
</evidence>
<evidence type="ECO:0000256" key="1">
    <source>
        <dbReference type="ARBA" id="ARBA00011073"/>
    </source>
</evidence>
<dbReference type="EMBL" id="BNAT01000010">
    <property type="protein sequence ID" value="GHH88615.1"/>
    <property type="molecule type" value="Genomic_DNA"/>
</dbReference>
<name>A0A919L8B7_9ACTN</name>
<dbReference type="AlphaFoldDB" id="A0A919L8B7"/>
<dbReference type="PROSITE" id="PS00136">
    <property type="entry name" value="SUBTILASE_ASP"/>
    <property type="match status" value="1"/>
</dbReference>
<feature type="signal peptide" evidence="8">
    <location>
        <begin position="1"/>
        <end position="21"/>
    </location>
</feature>
<dbReference type="InterPro" id="IPR050131">
    <property type="entry name" value="Peptidase_S8_subtilisin-like"/>
</dbReference>
<dbReference type="InterPro" id="IPR000209">
    <property type="entry name" value="Peptidase_S8/S53_dom"/>
</dbReference>
<evidence type="ECO:0000256" key="4">
    <source>
        <dbReference type="ARBA" id="ARBA00022825"/>
    </source>
</evidence>
<evidence type="ECO:0000313" key="10">
    <source>
        <dbReference type="EMBL" id="GHH88615.1"/>
    </source>
</evidence>
<keyword evidence="8" id="KW-0732">Signal</keyword>
<feature type="compositionally biased region" description="Basic and acidic residues" evidence="6">
    <location>
        <begin position="315"/>
        <end position="331"/>
    </location>
</feature>
<dbReference type="InterPro" id="IPR023827">
    <property type="entry name" value="Peptidase_S8_Asp-AS"/>
</dbReference>
<feature type="transmembrane region" description="Helical" evidence="7">
    <location>
        <begin position="348"/>
        <end position="370"/>
    </location>
</feature>
<feature type="active site" description="Charge relay system" evidence="5">
    <location>
        <position position="64"/>
    </location>
</feature>
<dbReference type="Pfam" id="PF00082">
    <property type="entry name" value="Peptidase_S8"/>
    <property type="match status" value="1"/>
</dbReference>
<keyword evidence="7" id="KW-1133">Transmembrane helix</keyword>
<dbReference type="SUPFAM" id="SSF52743">
    <property type="entry name" value="Subtilisin-like"/>
    <property type="match status" value="1"/>
</dbReference>
<dbReference type="PRINTS" id="PR00723">
    <property type="entry name" value="SUBTILISIN"/>
</dbReference>
<evidence type="ECO:0000256" key="3">
    <source>
        <dbReference type="ARBA" id="ARBA00022801"/>
    </source>
</evidence>
<reference evidence="10" key="1">
    <citation type="journal article" date="2014" name="Int. J. Syst. Evol. Microbiol.">
        <title>Complete genome sequence of Corynebacterium casei LMG S-19264T (=DSM 44701T), isolated from a smear-ripened cheese.</title>
        <authorList>
            <consortium name="US DOE Joint Genome Institute (JGI-PGF)"/>
            <person name="Walter F."/>
            <person name="Albersmeier A."/>
            <person name="Kalinowski J."/>
            <person name="Ruckert C."/>
        </authorList>
    </citation>
    <scope>NUCLEOTIDE SEQUENCE</scope>
    <source>
        <strain evidence="10">CGMCC 4.7403</strain>
    </source>
</reference>
<dbReference type="GO" id="GO:0004252">
    <property type="term" value="F:serine-type endopeptidase activity"/>
    <property type="evidence" value="ECO:0007669"/>
    <property type="project" value="UniProtKB-UniRule"/>
</dbReference>
<dbReference type="PROSITE" id="PS51892">
    <property type="entry name" value="SUBTILASE"/>
    <property type="match status" value="1"/>
</dbReference>
<evidence type="ECO:0000313" key="11">
    <source>
        <dbReference type="Proteomes" id="UP000603227"/>
    </source>
</evidence>
<keyword evidence="2 5" id="KW-0645">Protease</keyword>
<keyword evidence="4 5" id="KW-0720">Serine protease</keyword>
<feature type="active site" description="Charge relay system" evidence="5">
    <location>
        <position position="99"/>
    </location>
</feature>
<evidence type="ECO:0000256" key="5">
    <source>
        <dbReference type="PROSITE-ProRule" id="PRU01240"/>
    </source>
</evidence>
<comment type="similarity">
    <text evidence="1 5">Belongs to the peptidase S8 family.</text>
</comment>
<comment type="caution">
    <text evidence="10">The sequence shown here is derived from an EMBL/GenBank/DDBJ whole genome shotgun (WGS) entry which is preliminary data.</text>
</comment>
<keyword evidence="11" id="KW-1185">Reference proteome</keyword>
<evidence type="ECO:0000256" key="8">
    <source>
        <dbReference type="SAM" id="SignalP"/>
    </source>
</evidence>
<evidence type="ECO:0000259" key="9">
    <source>
        <dbReference type="Pfam" id="PF00082"/>
    </source>
</evidence>
<feature type="region of interest" description="Disordered" evidence="6">
    <location>
        <begin position="308"/>
        <end position="344"/>
    </location>
</feature>
<feature type="active site" description="Charge relay system" evidence="5">
    <location>
        <position position="253"/>
    </location>
</feature>
<dbReference type="GO" id="GO:0006508">
    <property type="term" value="P:proteolysis"/>
    <property type="evidence" value="ECO:0007669"/>
    <property type="project" value="UniProtKB-KW"/>
</dbReference>
<dbReference type="PANTHER" id="PTHR43806:SF11">
    <property type="entry name" value="CEREVISIN-RELATED"/>
    <property type="match status" value="1"/>
</dbReference>
<accession>A0A919L8B7</accession>
<dbReference type="PANTHER" id="PTHR43806">
    <property type="entry name" value="PEPTIDASE S8"/>
    <property type="match status" value="1"/>
</dbReference>